<dbReference type="PANTHER" id="PTHR43362:SF1">
    <property type="entry name" value="MANNITOL DEHYDROGENASE 2-RELATED"/>
    <property type="match status" value="1"/>
</dbReference>
<dbReference type="AlphaFoldDB" id="A0A1C3Z6I6"/>
<name>A0A1C3Z6I6_9GAMM</name>
<evidence type="ECO:0000256" key="3">
    <source>
        <dbReference type="ARBA" id="ARBA00061451"/>
    </source>
</evidence>
<evidence type="ECO:0000259" key="5">
    <source>
        <dbReference type="Pfam" id="PF08125"/>
    </source>
</evidence>
<proteinExistence type="inferred from homology"/>
<dbReference type="InterPro" id="IPR013118">
    <property type="entry name" value="Mannitol_DH_C"/>
</dbReference>
<dbReference type="SUPFAM" id="SSF51735">
    <property type="entry name" value="NAD(P)-binding Rossmann-fold domains"/>
    <property type="match status" value="1"/>
</dbReference>
<dbReference type="InterPro" id="IPR013328">
    <property type="entry name" value="6PGD_dom2"/>
</dbReference>
<dbReference type="STRING" id="1798182.GA0061081_101269"/>
<evidence type="ECO:0000259" key="4">
    <source>
        <dbReference type="Pfam" id="PF01232"/>
    </source>
</evidence>
<organism evidence="6 7">
    <name type="scientific">Gilliamella bombicola</name>
    <dbReference type="NCBI Taxonomy" id="1798182"/>
    <lineage>
        <taxon>Bacteria</taxon>
        <taxon>Pseudomonadati</taxon>
        <taxon>Pseudomonadota</taxon>
        <taxon>Gammaproteobacteria</taxon>
        <taxon>Orbales</taxon>
        <taxon>Orbaceae</taxon>
        <taxon>Gilliamella</taxon>
    </lineage>
</organism>
<dbReference type="Pfam" id="PF08125">
    <property type="entry name" value="Mannitol_dh_C"/>
    <property type="match status" value="1"/>
</dbReference>
<dbReference type="FunFam" id="3.40.50.720:FF:000129">
    <property type="entry name" value="D-mannonate oxidoreductase"/>
    <property type="match status" value="1"/>
</dbReference>
<dbReference type="InterPro" id="IPR008927">
    <property type="entry name" value="6-PGluconate_DH-like_C_sf"/>
</dbReference>
<dbReference type="EMBL" id="FMAQ01000001">
    <property type="protein sequence ID" value="SCB77936.1"/>
    <property type="molecule type" value="Genomic_DNA"/>
</dbReference>
<feature type="domain" description="Mannitol dehydrogenase N-terminal" evidence="4">
    <location>
        <begin position="43"/>
        <end position="292"/>
    </location>
</feature>
<dbReference type="Gene3D" id="1.10.1040.10">
    <property type="entry name" value="N-(1-d-carboxylethyl)-l-norvaline Dehydrogenase, domain 2"/>
    <property type="match status" value="1"/>
</dbReference>
<keyword evidence="1" id="KW-0560">Oxidoreductase</keyword>
<dbReference type="SUPFAM" id="SSF48179">
    <property type="entry name" value="6-phosphogluconate dehydrogenase C-terminal domain-like"/>
    <property type="match status" value="1"/>
</dbReference>
<dbReference type="InterPro" id="IPR000669">
    <property type="entry name" value="Mannitol_DH"/>
</dbReference>
<dbReference type="Gene3D" id="3.40.50.720">
    <property type="entry name" value="NAD(P)-binding Rossmann-like Domain"/>
    <property type="match status" value="1"/>
</dbReference>
<keyword evidence="2" id="KW-0520">NAD</keyword>
<evidence type="ECO:0000313" key="6">
    <source>
        <dbReference type="EMBL" id="SCB77936.1"/>
    </source>
</evidence>
<dbReference type="GO" id="GO:0016616">
    <property type="term" value="F:oxidoreductase activity, acting on the CH-OH group of donors, NAD or NADP as acceptor"/>
    <property type="evidence" value="ECO:0007669"/>
    <property type="project" value="TreeGrafter"/>
</dbReference>
<dbReference type="InterPro" id="IPR036291">
    <property type="entry name" value="NAD(P)-bd_dom_sf"/>
</dbReference>
<dbReference type="InterPro" id="IPR050988">
    <property type="entry name" value="Mannitol_DH/Oxidoreductase"/>
</dbReference>
<keyword evidence="7" id="KW-1185">Reference proteome</keyword>
<feature type="domain" description="Mannitol dehydrogenase C-terminal" evidence="5">
    <location>
        <begin position="301"/>
        <end position="493"/>
    </location>
</feature>
<comment type="similarity">
    <text evidence="3">Belongs to the mannitol dehydrogenase family. UxuB subfamily.</text>
</comment>
<dbReference type="Pfam" id="PF01232">
    <property type="entry name" value="Mannitol_dh"/>
    <property type="match status" value="1"/>
</dbReference>
<sequence>MEICLTNKVVKQIITVNRMLNLLNLPKSIKHRPLYDRQKITSRIVHLGFGAFHRAHQALLTDRLLNKGNSDWGICEVNIVGGEELINEIRKQDHLYTVLEKGVTSKEAFIIGSVKESLLAPTDGIDAILEKMTDPVVEIVSLTVTEKGYCMLPSGAGLDLNNALIKADLANPTKPMSAPGVIVEALYRRMQRGLKSFTALSCDNIPENGLVLKKAILGLANARDPQLATWIESNTTFPCTMVDRIVPAATSETLTEIEDTLGGMFDPCGIACEPFIQWVIEDNFVTNRPNWNEVGAEFVDNVVPYEEMKLRMLNGSHSFLAYLGYLAGYEHINDCMNDVNYKKATLALMMQQQAPTLHVPDHVNLQEYADKLIERFSNPSLKHKTWQIAMDGTQKLPQRMLDSIRWHIKNGSDFSLLALGVAGWMRYVGGIDDNNQPIDIRDPMREQLQQIVNSSTDGIERINQLFMLQDIFGSDLPTSSLFKEKVTEYYLSLMQNGAKQTVNHYVLSN</sequence>
<evidence type="ECO:0000256" key="2">
    <source>
        <dbReference type="ARBA" id="ARBA00023027"/>
    </source>
</evidence>
<gene>
    <name evidence="6" type="ORF">GA0061081_101269</name>
</gene>
<dbReference type="Proteomes" id="UP000199670">
    <property type="component" value="Unassembled WGS sequence"/>
</dbReference>
<dbReference type="PRINTS" id="PR00084">
    <property type="entry name" value="MTLDHDRGNASE"/>
</dbReference>
<protein>
    <submittedName>
        <fullName evidence="6">Fructuronate reductase</fullName>
    </submittedName>
</protein>
<evidence type="ECO:0000313" key="7">
    <source>
        <dbReference type="Proteomes" id="UP000199670"/>
    </source>
</evidence>
<dbReference type="InterPro" id="IPR013131">
    <property type="entry name" value="Mannitol_DH_N"/>
</dbReference>
<evidence type="ECO:0000256" key="1">
    <source>
        <dbReference type="ARBA" id="ARBA00023002"/>
    </source>
</evidence>
<accession>A0A1C3Z6I6</accession>
<dbReference type="NCBIfam" id="NF011611">
    <property type="entry name" value="PRK15037.1"/>
    <property type="match status" value="1"/>
</dbReference>
<reference evidence="7" key="1">
    <citation type="submission" date="2016-08" db="EMBL/GenBank/DDBJ databases">
        <authorList>
            <person name="Varghese N."/>
            <person name="Submissions Spin"/>
        </authorList>
    </citation>
    <scope>NUCLEOTIDE SEQUENCE [LARGE SCALE GENOMIC DNA]</scope>
    <source>
        <strain evidence="7">R-53248</strain>
    </source>
</reference>
<dbReference type="PANTHER" id="PTHR43362">
    <property type="entry name" value="MANNITOL DEHYDROGENASE DSF1-RELATED"/>
    <property type="match status" value="1"/>
</dbReference>